<protein>
    <recommendedName>
        <fullName evidence="3">Protein kinase domain-containing protein</fullName>
    </recommendedName>
</protein>
<dbReference type="SUPFAM" id="SSF56112">
    <property type="entry name" value="Protein kinase-like (PK-like)"/>
    <property type="match status" value="1"/>
</dbReference>
<name>M5FTH5_DACPD</name>
<dbReference type="GeneID" id="63689570"/>
<evidence type="ECO:0000313" key="1">
    <source>
        <dbReference type="EMBL" id="EJT99383.1"/>
    </source>
</evidence>
<dbReference type="InterPro" id="IPR051678">
    <property type="entry name" value="AGP_Transferase"/>
</dbReference>
<dbReference type="PANTHER" id="PTHR21310:SF15">
    <property type="entry name" value="AMINOGLYCOSIDE PHOSPHOTRANSFERASE DOMAIN-CONTAINING PROTEIN"/>
    <property type="match status" value="1"/>
</dbReference>
<dbReference type="HOGENOM" id="CLU_173712_0_0_1"/>
<keyword evidence="2" id="KW-1185">Reference proteome</keyword>
<dbReference type="RefSeq" id="XP_040626281.1">
    <property type="nucleotide sequence ID" value="XM_040774508.1"/>
</dbReference>
<dbReference type="Gene3D" id="3.30.200.20">
    <property type="entry name" value="Phosphorylase Kinase, domain 1"/>
    <property type="match status" value="1"/>
</dbReference>
<feature type="non-terminal residue" evidence="1">
    <location>
        <position position="1"/>
    </location>
</feature>
<proteinExistence type="predicted"/>
<dbReference type="InterPro" id="IPR011009">
    <property type="entry name" value="Kinase-like_dom_sf"/>
</dbReference>
<evidence type="ECO:0008006" key="3">
    <source>
        <dbReference type="Google" id="ProtNLM"/>
    </source>
</evidence>
<dbReference type="PANTHER" id="PTHR21310">
    <property type="entry name" value="AMINOGLYCOSIDE PHOSPHOTRANSFERASE-RELATED-RELATED"/>
    <property type="match status" value="1"/>
</dbReference>
<sequence length="105" mass="11968">IPATILCRVSLRRKTDSCLSLQSEVDTMRYVSEMTDIPVPKVYAYCTNGNVLSDTYMFLEHITQGEKIEDAFELLDEEGKARVIREYAGVVYNLSQLRFTHIGSL</sequence>
<accession>M5FTH5</accession>
<gene>
    <name evidence="1" type="ORF">DACRYDRAFT_41762</name>
</gene>
<organism evidence="1 2">
    <name type="scientific">Dacryopinax primogenitus (strain DJM 731)</name>
    <name type="common">Brown rot fungus</name>
    <dbReference type="NCBI Taxonomy" id="1858805"/>
    <lineage>
        <taxon>Eukaryota</taxon>
        <taxon>Fungi</taxon>
        <taxon>Dikarya</taxon>
        <taxon>Basidiomycota</taxon>
        <taxon>Agaricomycotina</taxon>
        <taxon>Dacrymycetes</taxon>
        <taxon>Dacrymycetales</taxon>
        <taxon>Dacrymycetaceae</taxon>
        <taxon>Dacryopinax</taxon>
    </lineage>
</organism>
<dbReference type="OMA" id="FAWENLP"/>
<dbReference type="Proteomes" id="UP000030653">
    <property type="component" value="Unassembled WGS sequence"/>
</dbReference>
<dbReference type="EMBL" id="JH795870">
    <property type="protein sequence ID" value="EJT99383.1"/>
    <property type="molecule type" value="Genomic_DNA"/>
</dbReference>
<dbReference type="OrthoDB" id="2831558at2759"/>
<dbReference type="STRING" id="1858805.M5FTH5"/>
<feature type="non-terminal residue" evidence="1">
    <location>
        <position position="105"/>
    </location>
</feature>
<reference evidence="1 2" key="1">
    <citation type="journal article" date="2012" name="Science">
        <title>The Paleozoic origin of enzymatic lignin decomposition reconstructed from 31 fungal genomes.</title>
        <authorList>
            <person name="Floudas D."/>
            <person name="Binder M."/>
            <person name="Riley R."/>
            <person name="Barry K."/>
            <person name="Blanchette R.A."/>
            <person name="Henrissat B."/>
            <person name="Martinez A.T."/>
            <person name="Otillar R."/>
            <person name="Spatafora J.W."/>
            <person name="Yadav J.S."/>
            <person name="Aerts A."/>
            <person name="Benoit I."/>
            <person name="Boyd A."/>
            <person name="Carlson A."/>
            <person name="Copeland A."/>
            <person name="Coutinho P.M."/>
            <person name="de Vries R.P."/>
            <person name="Ferreira P."/>
            <person name="Findley K."/>
            <person name="Foster B."/>
            <person name="Gaskell J."/>
            <person name="Glotzer D."/>
            <person name="Gorecki P."/>
            <person name="Heitman J."/>
            <person name="Hesse C."/>
            <person name="Hori C."/>
            <person name="Igarashi K."/>
            <person name="Jurgens J.A."/>
            <person name="Kallen N."/>
            <person name="Kersten P."/>
            <person name="Kohler A."/>
            <person name="Kuees U."/>
            <person name="Kumar T.K.A."/>
            <person name="Kuo A."/>
            <person name="LaButti K."/>
            <person name="Larrondo L.F."/>
            <person name="Lindquist E."/>
            <person name="Ling A."/>
            <person name="Lombard V."/>
            <person name="Lucas S."/>
            <person name="Lundell T."/>
            <person name="Martin R."/>
            <person name="McLaughlin D.J."/>
            <person name="Morgenstern I."/>
            <person name="Morin E."/>
            <person name="Murat C."/>
            <person name="Nagy L.G."/>
            <person name="Nolan M."/>
            <person name="Ohm R.A."/>
            <person name="Patyshakuliyeva A."/>
            <person name="Rokas A."/>
            <person name="Ruiz-Duenas F.J."/>
            <person name="Sabat G."/>
            <person name="Salamov A."/>
            <person name="Samejima M."/>
            <person name="Schmutz J."/>
            <person name="Slot J.C."/>
            <person name="St John F."/>
            <person name="Stenlid J."/>
            <person name="Sun H."/>
            <person name="Sun S."/>
            <person name="Syed K."/>
            <person name="Tsang A."/>
            <person name="Wiebenga A."/>
            <person name="Young D."/>
            <person name="Pisabarro A."/>
            <person name="Eastwood D.C."/>
            <person name="Martin F."/>
            <person name="Cullen D."/>
            <person name="Grigoriev I.V."/>
            <person name="Hibbett D.S."/>
        </authorList>
    </citation>
    <scope>NUCLEOTIDE SEQUENCE [LARGE SCALE GENOMIC DNA]</scope>
    <source>
        <strain evidence="1 2">DJM-731 SS1</strain>
    </source>
</reference>
<dbReference type="AlphaFoldDB" id="M5FTH5"/>
<evidence type="ECO:0000313" key="2">
    <source>
        <dbReference type="Proteomes" id="UP000030653"/>
    </source>
</evidence>